<dbReference type="InterPro" id="IPR005119">
    <property type="entry name" value="LysR_subst-bd"/>
</dbReference>
<dbReference type="GO" id="GO:0003700">
    <property type="term" value="F:DNA-binding transcription factor activity"/>
    <property type="evidence" value="ECO:0007669"/>
    <property type="project" value="InterPro"/>
</dbReference>
<comment type="caution">
    <text evidence="6">The sequence shown here is derived from an EMBL/GenBank/DDBJ whole genome shotgun (WGS) entry which is preliminary data.</text>
</comment>
<dbReference type="PANTHER" id="PTHR30537:SF66">
    <property type="entry name" value="IRON-REGULATED VIRULENCE REGULATORY PROTEIN IRGB"/>
    <property type="match status" value="1"/>
</dbReference>
<reference evidence="6 7" key="1">
    <citation type="submission" date="2015-05" db="EMBL/GenBank/DDBJ databases">
        <title>Genome sequences of Pluralibacter gergoviae.</title>
        <authorList>
            <person name="Greninger A.L."/>
            <person name="Miller S."/>
        </authorList>
    </citation>
    <scope>NUCLEOTIDE SEQUENCE [LARGE SCALE GENOMIC DNA]</scope>
    <source>
        <strain evidence="6 7">JS81F13</strain>
    </source>
</reference>
<evidence type="ECO:0000256" key="2">
    <source>
        <dbReference type="ARBA" id="ARBA00023015"/>
    </source>
</evidence>
<dbReference type="Gene3D" id="1.10.10.10">
    <property type="entry name" value="Winged helix-like DNA-binding domain superfamily/Winged helix DNA-binding domain"/>
    <property type="match status" value="1"/>
</dbReference>
<dbReference type="SUPFAM" id="SSF46785">
    <property type="entry name" value="Winged helix' DNA-binding domain"/>
    <property type="match status" value="1"/>
</dbReference>
<dbReference type="GO" id="GO:0043565">
    <property type="term" value="F:sequence-specific DNA binding"/>
    <property type="evidence" value="ECO:0007669"/>
    <property type="project" value="TreeGrafter"/>
</dbReference>
<dbReference type="Pfam" id="PF00126">
    <property type="entry name" value="HTH_1"/>
    <property type="match status" value="1"/>
</dbReference>
<dbReference type="AlphaFoldDB" id="A0A0J5KZ50"/>
<dbReference type="FunFam" id="1.10.10.10:FF:000001">
    <property type="entry name" value="LysR family transcriptional regulator"/>
    <property type="match status" value="1"/>
</dbReference>
<gene>
    <name evidence="6" type="ORF">ABW06_14975</name>
</gene>
<keyword evidence="3" id="KW-0238">DNA-binding</keyword>
<dbReference type="EMBL" id="LDZF01000015">
    <property type="protein sequence ID" value="KMK12791.1"/>
    <property type="molecule type" value="Genomic_DNA"/>
</dbReference>
<comment type="similarity">
    <text evidence="1">Belongs to the LysR transcriptional regulatory family.</text>
</comment>
<feature type="domain" description="HTH lysR-type" evidence="5">
    <location>
        <begin position="16"/>
        <end position="73"/>
    </location>
</feature>
<protein>
    <submittedName>
        <fullName evidence="6">LysR family transcriptional regulator</fullName>
    </submittedName>
</protein>
<evidence type="ECO:0000256" key="4">
    <source>
        <dbReference type="ARBA" id="ARBA00023163"/>
    </source>
</evidence>
<dbReference type="Pfam" id="PF03466">
    <property type="entry name" value="LysR_substrate"/>
    <property type="match status" value="1"/>
</dbReference>
<evidence type="ECO:0000256" key="3">
    <source>
        <dbReference type="ARBA" id="ARBA00023125"/>
    </source>
</evidence>
<organism evidence="6 7">
    <name type="scientific">Pluralibacter gergoviae</name>
    <name type="common">Enterobacter gergoviae</name>
    <dbReference type="NCBI Taxonomy" id="61647"/>
    <lineage>
        <taxon>Bacteria</taxon>
        <taxon>Pseudomonadati</taxon>
        <taxon>Pseudomonadota</taxon>
        <taxon>Gammaproteobacteria</taxon>
        <taxon>Enterobacterales</taxon>
        <taxon>Enterobacteriaceae</taxon>
        <taxon>Pluralibacter</taxon>
    </lineage>
</organism>
<evidence type="ECO:0000259" key="5">
    <source>
        <dbReference type="PROSITE" id="PS50931"/>
    </source>
</evidence>
<name>A0A0J5KZ50_PLUGE</name>
<evidence type="ECO:0000313" key="7">
    <source>
        <dbReference type="Proteomes" id="UP000036196"/>
    </source>
</evidence>
<dbReference type="PROSITE" id="PS50931">
    <property type="entry name" value="HTH_LYSR"/>
    <property type="match status" value="1"/>
</dbReference>
<dbReference type="GO" id="GO:0006351">
    <property type="term" value="P:DNA-templated transcription"/>
    <property type="evidence" value="ECO:0007669"/>
    <property type="project" value="TreeGrafter"/>
</dbReference>
<dbReference type="RefSeq" id="WP_048279474.1">
    <property type="nucleotide sequence ID" value="NZ_LDZF01000015.1"/>
</dbReference>
<dbReference type="InterPro" id="IPR036388">
    <property type="entry name" value="WH-like_DNA-bd_sf"/>
</dbReference>
<proteinExistence type="inferred from homology"/>
<dbReference type="PANTHER" id="PTHR30537">
    <property type="entry name" value="HTH-TYPE TRANSCRIPTIONAL REGULATOR"/>
    <property type="match status" value="1"/>
</dbReference>
<evidence type="ECO:0000313" key="6">
    <source>
        <dbReference type="EMBL" id="KMK12791.1"/>
    </source>
</evidence>
<dbReference type="InterPro" id="IPR036390">
    <property type="entry name" value="WH_DNA-bd_sf"/>
</dbReference>
<dbReference type="InterPro" id="IPR000847">
    <property type="entry name" value="LysR_HTH_N"/>
</dbReference>
<keyword evidence="2" id="KW-0805">Transcription regulation</keyword>
<dbReference type="eggNOG" id="COG0583">
    <property type="taxonomic scope" value="Bacteria"/>
</dbReference>
<dbReference type="SUPFAM" id="SSF53850">
    <property type="entry name" value="Periplasmic binding protein-like II"/>
    <property type="match status" value="1"/>
</dbReference>
<accession>A0A0J5KZ50</accession>
<keyword evidence="7" id="KW-1185">Reference proteome</keyword>
<dbReference type="Gene3D" id="3.40.190.290">
    <property type="match status" value="1"/>
</dbReference>
<dbReference type="PATRIC" id="fig|61647.15.peg.1184"/>
<dbReference type="Proteomes" id="UP000036196">
    <property type="component" value="Unassembled WGS sequence"/>
</dbReference>
<dbReference type="CDD" id="cd08422">
    <property type="entry name" value="PBP2_CrgA_like"/>
    <property type="match status" value="1"/>
</dbReference>
<sequence length="310" mass="33667">MENINNVDSFAALEGFSLNRIVYFTAVVEAGSFTAAAGRLGITKAVVSQQVARLEADFNIALLIRTTRRVRLTEAGEAFYRRCVRILKEAENAFGELTESSGKPSGALRLTAPYDYGIEVIVPALARFTAQYPDCTVEVSFSDSIQDINASQFDLSVRMGWLTESHLQGRKIGTFSQKLVAATGLAPRLAGIKVPADLHAAPLIANTALKEPARFSFSRPDGATQVVSLRSSMQFNATLAVHRAALAGGGVAVLPDYVVAGDIEAGRLFEVLPDWRLPAADIYIVYPTTSYRPAKVSAFVELFTRMLREE</sequence>
<keyword evidence="4" id="KW-0804">Transcription</keyword>
<dbReference type="InterPro" id="IPR058163">
    <property type="entry name" value="LysR-type_TF_proteobact-type"/>
</dbReference>
<dbReference type="STRING" id="61647.LG71_02195"/>
<evidence type="ECO:0000256" key="1">
    <source>
        <dbReference type="ARBA" id="ARBA00009437"/>
    </source>
</evidence>